<dbReference type="InterPro" id="IPR050832">
    <property type="entry name" value="Bact_Acetyltransf"/>
</dbReference>
<dbReference type="AlphaFoldDB" id="A0A7W9WA57"/>
<name>A0A7W9WA57_ARMRO</name>
<reference evidence="4 5" key="1">
    <citation type="submission" date="2020-08" db="EMBL/GenBank/DDBJ databases">
        <title>Genomic Encyclopedia of Type Strains, Phase IV (KMG-IV): sequencing the most valuable type-strain genomes for metagenomic binning, comparative biology and taxonomic classification.</title>
        <authorList>
            <person name="Goeker M."/>
        </authorList>
    </citation>
    <scope>NUCLEOTIDE SEQUENCE [LARGE SCALE GENOMIC DNA]</scope>
    <source>
        <strain evidence="4 5">DSM 23562</strain>
    </source>
</reference>
<dbReference type="Pfam" id="PF00583">
    <property type="entry name" value="Acetyltransf_1"/>
    <property type="match status" value="1"/>
</dbReference>
<proteinExistence type="predicted"/>
<evidence type="ECO:0000259" key="3">
    <source>
        <dbReference type="PROSITE" id="PS51186"/>
    </source>
</evidence>
<dbReference type="InterPro" id="IPR000182">
    <property type="entry name" value="GNAT_dom"/>
</dbReference>
<dbReference type="PROSITE" id="PS51186">
    <property type="entry name" value="GNAT"/>
    <property type="match status" value="1"/>
</dbReference>
<dbReference type="PANTHER" id="PTHR43877:SF2">
    <property type="entry name" value="AMINOALKYLPHOSPHONATE N-ACETYLTRANSFERASE-RELATED"/>
    <property type="match status" value="1"/>
</dbReference>
<keyword evidence="5" id="KW-1185">Reference proteome</keyword>
<evidence type="ECO:0000313" key="5">
    <source>
        <dbReference type="Proteomes" id="UP000520814"/>
    </source>
</evidence>
<sequence length="169" mass="18810">MSEFRVARATVDEAPLAAAILLEVSEWLVAIGQKNWEPEWFTPESMVPNAERGELWLAWDGSDPVGTMLVAATDEDFWPEDAPGAALYVHRVAVARRAAGRGVSQALLRQAEAETVAAGVPYLKLDCRADRPKLRALYEAAGFQRVDERTVFGWLHVVRYEKRQSGWSA</sequence>
<dbReference type="SUPFAM" id="SSF55729">
    <property type="entry name" value="Acyl-CoA N-acyltransferases (Nat)"/>
    <property type="match status" value="1"/>
</dbReference>
<comment type="caution">
    <text evidence="4">The sequence shown here is derived from an EMBL/GenBank/DDBJ whole genome shotgun (WGS) entry which is preliminary data.</text>
</comment>
<feature type="domain" description="N-acetyltransferase" evidence="3">
    <location>
        <begin position="4"/>
        <end position="165"/>
    </location>
</feature>
<accession>A0A7W9WA57</accession>
<dbReference type="RefSeq" id="WP_184203352.1">
    <property type="nucleotide sequence ID" value="NZ_JACHGW010000006.1"/>
</dbReference>
<dbReference type="EMBL" id="JACHGW010000006">
    <property type="protein sequence ID" value="MBB6053252.1"/>
    <property type="molecule type" value="Genomic_DNA"/>
</dbReference>
<dbReference type="Gene3D" id="3.40.630.30">
    <property type="match status" value="1"/>
</dbReference>
<organism evidence="4 5">
    <name type="scientific">Armatimonas rosea</name>
    <dbReference type="NCBI Taxonomy" id="685828"/>
    <lineage>
        <taxon>Bacteria</taxon>
        <taxon>Bacillati</taxon>
        <taxon>Armatimonadota</taxon>
        <taxon>Armatimonadia</taxon>
        <taxon>Armatimonadales</taxon>
        <taxon>Armatimonadaceae</taxon>
        <taxon>Armatimonas</taxon>
    </lineage>
</organism>
<dbReference type="PANTHER" id="PTHR43877">
    <property type="entry name" value="AMINOALKYLPHOSPHONATE N-ACETYLTRANSFERASE-RELATED-RELATED"/>
    <property type="match status" value="1"/>
</dbReference>
<dbReference type="Proteomes" id="UP000520814">
    <property type="component" value="Unassembled WGS sequence"/>
</dbReference>
<dbReference type="CDD" id="cd04301">
    <property type="entry name" value="NAT_SF"/>
    <property type="match status" value="1"/>
</dbReference>
<protein>
    <submittedName>
        <fullName evidence="4">GNAT superfamily N-acetyltransferase</fullName>
    </submittedName>
</protein>
<evidence type="ECO:0000256" key="2">
    <source>
        <dbReference type="ARBA" id="ARBA00023315"/>
    </source>
</evidence>
<gene>
    <name evidence="4" type="ORF">HNQ39_005086</name>
</gene>
<evidence type="ECO:0000313" key="4">
    <source>
        <dbReference type="EMBL" id="MBB6053252.1"/>
    </source>
</evidence>
<dbReference type="InterPro" id="IPR016181">
    <property type="entry name" value="Acyl_CoA_acyltransferase"/>
</dbReference>
<evidence type="ECO:0000256" key="1">
    <source>
        <dbReference type="ARBA" id="ARBA00022679"/>
    </source>
</evidence>
<keyword evidence="1 4" id="KW-0808">Transferase</keyword>
<dbReference type="GO" id="GO:0016747">
    <property type="term" value="F:acyltransferase activity, transferring groups other than amino-acyl groups"/>
    <property type="evidence" value="ECO:0007669"/>
    <property type="project" value="InterPro"/>
</dbReference>
<keyword evidence="2" id="KW-0012">Acyltransferase</keyword>